<dbReference type="STRING" id="1121291.SAMN02745134_02260"/>
<feature type="domain" description="HAMP" evidence="6">
    <location>
        <begin position="213"/>
        <end position="265"/>
    </location>
</feature>
<dbReference type="Pfam" id="PF12729">
    <property type="entry name" value="4HB_MCP_1"/>
    <property type="match status" value="1"/>
</dbReference>
<dbReference type="PANTHER" id="PTHR32089:SF112">
    <property type="entry name" value="LYSOZYME-LIKE PROTEIN-RELATED"/>
    <property type="match status" value="1"/>
</dbReference>
<dbReference type="GO" id="GO:0016020">
    <property type="term" value="C:membrane"/>
    <property type="evidence" value="ECO:0007669"/>
    <property type="project" value="InterPro"/>
</dbReference>
<dbReference type="GO" id="GO:0004888">
    <property type="term" value="F:transmembrane signaling receptor activity"/>
    <property type="evidence" value="ECO:0007669"/>
    <property type="project" value="InterPro"/>
</dbReference>
<evidence type="ECO:0000313" key="7">
    <source>
        <dbReference type="EMBL" id="SMC24681.1"/>
    </source>
</evidence>
<evidence type="ECO:0000259" key="6">
    <source>
        <dbReference type="PROSITE" id="PS50885"/>
    </source>
</evidence>
<proteinExistence type="inferred from homology"/>
<dbReference type="InterPro" id="IPR004089">
    <property type="entry name" value="MCPsignal_dom"/>
</dbReference>
<dbReference type="RefSeq" id="WP_084116091.1">
    <property type="nucleotide sequence ID" value="NZ_FWXH01000007.1"/>
</dbReference>
<feature type="domain" description="Methyl-accepting transducer" evidence="5">
    <location>
        <begin position="284"/>
        <end position="542"/>
    </location>
</feature>
<dbReference type="GO" id="GO:0007165">
    <property type="term" value="P:signal transduction"/>
    <property type="evidence" value="ECO:0007669"/>
    <property type="project" value="UniProtKB-KW"/>
</dbReference>
<sequence length="571" mass="62688">MKWMNNLKISQKLILSFLLTALFIGIVGAIGINNMNKINSNAIKMHDYNLKSIENLNSIKQNFADIETETMKLVYQNEDAEQNKSVSKNIENLSNSSYVIVNTYDKYISSAEEKGIFSKLKVDIYEYEDNINVIKLYVVNNEFSEAGDRFLKVATLRSNVYSDLDRLIEINRKEADNANALNISTYKTSIYITIGITLLGLIIAIVLGIMISVLISRRVEKILCFAKSLQRGDLQQYIKVNYKDEIGQVSSALNEANSNVKNLIGEIVNSSGVINTSSQDLSSTTEEISSTMQVISEATGIIASGSKELSSISEEVGSSSLEIGETTANLAKKAQDAVISANEIKKRALNVKQKAERSIIEGNNIYKEKSENILKSIEEGKIVEQVKTMADSIGRIAEQTNLLALNAAIEAARAGEQGKGFAVVADEVKKLAEQSGKAVLDIQDMVTQVQVAFNNLSTSGKEILDYIGINIKPSFELLMNTGIQYENDAEFINGMAKDIAYSSKEINEIVEQVNSAIENMSSTAEESASGSEEIMNSINDVTIAVNEVAKSAENQAELAQKLTEITKSFKI</sequence>
<accession>A0A1W1XMB0</accession>
<evidence type="ECO:0000256" key="3">
    <source>
        <dbReference type="PROSITE-ProRule" id="PRU00284"/>
    </source>
</evidence>
<name>A0A1W1XMB0_9CLOT</name>
<evidence type="ECO:0000259" key="5">
    <source>
        <dbReference type="PROSITE" id="PS50111"/>
    </source>
</evidence>
<gene>
    <name evidence="7" type="ORF">SAMN02745134_02260</name>
</gene>
<dbReference type="OrthoDB" id="1887545at2"/>
<keyword evidence="4" id="KW-0812">Transmembrane</keyword>
<dbReference type="GO" id="GO:0006935">
    <property type="term" value="P:chemotaxis"/>
    <property type="evidence" value="ECO:0007669"/>
    <property type="project" value="InterPro"/>
</dbReference>
<evidence type="ECO:0000313" key="8">
    <source>
        <dbReference type="Proteomes" id="UP000192468"/>
    </source>
</evidence>
<keyword evidence="4" id="KW-1133">Transmembrane helix</keyword>
<dbReference type="SUPFAM" id="SSF58104">
    <property type="entry name" value="Methyl-accepting chemotaxis protein (MCP) signaling domain"/>
    <property type="match status" value="1"/>
</dbReference>
<evidence type="ECO:0000256" key="1">
    <source>
        <dbReference type="ARBA" id="ARBA00023224"/>
    </source>
</evidence>
<evidence type="ECO:0000256" key="2">
    <source>
        <dbReference type="ARBA" id="ARBA00029447"/>
    </source>
</evidence>
<dbReference type="PANTHER" id="PTHR32089">
    <property type="entry name" value="METHYL-ACCEPTING CHEMOTAXIS PROTEIN MCPB"/>
    <property type="match status" value="1"/>
</dbReference>
<organism evidence="7 8">
    <name type="scientific">Clostridium acidisoli DSM 12555</name>
    <dbReference type="NCBI Taxonomy" id="1121291"/>
    <lineage>
        <taxon>Bacteria</taxon>
        <taxon>Bacillati</taxon>
        <taxon>Bacillota</taxon>
        <taxon>Clostridia</taxon>
        <taxon>Eubacteriales</taxon>
        <taxon>Clostridiaceae</taxon>
        <taxon>Clostridium</taxon>
    </lineage>
</organism>
<evidence type="ECO:0000256" key="4">
    <source>
        <dbReference type="SAM" id="Phobius"/>
    </source>
</evidence>
<dbReference type="InterPro" id="IPR004090">
    <property type="entry name" value="Chemotax_Me-accpt_rcpt"/>
</dbReference>
<dbReference type="AlphaFoldDB" id="A0A1W1XMB0"/>
<feature type="transmembrane region" description="Helical" evidence="4">
    <location>
        <begin position="190"/>
        <end position="215"/>
    </location>
</feature>
<keyword evidence="1 3" id="KW-0807">Transducer</keyword>
<comment type="similarity">
    <text evidence="2">Belongs to the methyl-accepting chemotaxis (MCP) protein family.</text>
</comment>
<reference evidence="7 8" key="1">
    <citation type="submission" date="2017-04" db="EMBL/GenBank/DDBJ databases">
        <authorList>
            <person name="Afonso C.L."/>
            <person name="Miller P.J."/>
            <person name="Scott M.A."/>
            <person name="Spackman E."/>
            <person name="Goraichik I."/>
            <person name="Dimitrov K.M."/>
            <person name="Suarez D.L."/>
            <person name="Swayne D.E."/>
        </authorList>
    </citation>
    <scope>NUCLEOTIDE SEQUENCE [LARGE SCALE GENOMIC DNA]</scope>
    <source>
        <strain evidence="7 8">DSM 12555</strain>
    </source>
</reference>
<dbReference type="InterPro" id="IPR003660">
    <property type="entry name" value="HAMP_dom"/>
</dbReference>
<dbReference type="CDD" id="cd06225">
    <property type="entry name" value="HAMP"/>
    <property type="match status" value="1"/>
</dbReference>
<dbReference type="SMART" id="SM00283">
    <property type="entry name" value="MA"/>
    <property type="match status" value="1"/>
</dbReference>
<protein>
    <submittedName>
        <fullName evidence="7">Methyl-accepting chemotaxis protein</fullName>
    </submittedName>
</protein>
<dbReference type="PRINTS" id="PR00260">
    <property type="entry name" value="CHEMTRNSDUCR"/>
</dbReference>
<dbReference type="PROSITE" id="PS50885">
    <property type="entry name" value="HAMP"/>
    <property type="match status" value="1"/>
</dbReference>
<keyword evidence="8" id="KW-1185">Reference proteome</keyword>
<dbReference type="Pfam" id="PF00015">
    <property type="entry name" value="MCPsignal"/>
    <property type="match status" value="1"/>
</dbReference>
<dbReference type="Gene3D" id="1.10.287.950">
    <property type="entry name" value="Methyl-accepting chemotaxis protein"/>
    <property type="match status" value="1"/>
</dbReference>
<dbReference type="PROSITE" id="PS50111">
    <property type="entry name" value="CHEMOTAXIS_TRANSDUC_2"/>
    <property type="match status" value="1"/>
</dbReference>
<dbReference type="EMBL" id="FWXH01000007">
    <property type="protein sequence ID" value="SMC24681.1"/>
    <property type="molecule type" value="Genomic_DNA"/>
</dbReference>
<dbReference type="InterPro" id="IPR024478">
    <property type="entry name" value="HlyB_4HB_MCP"/>
</dbReference>
<dbReference type="Proteomes" id="UP000192468">
    <property type="component" value="Unassembled WGS sequence"/>
</dbReference>
<keyword evidence="4" id="KW-0472">Membrane</keyword>